<reference evidence="1 2" key="2">
    <citation type="submission" date="2020-07" db="EMBL/GenBank/DDBJ databases">
        <title>Bacterial metabolism rescues the inhibition of intestinal drug absorption by food and drug additives.</title>
        <authorList>
            <person name="Zou L."/>
            <person name="Spanogiannopoulos P."/>
            <person name="Chien H.-C."/>
            <person name="Pieper L.M."/>
            <person name="Cai W."/>
            <person name="Khuri N."/>
            <person name="Pottel J."/>
            <person name="Vora B."/>
            <person name="Ni Z."/>
            <person name="Tsakalozou E."/>
            <person name="Zhang W."/>
            <person name="Shoichet B.K."/>
            <person name="Giacomini K.M."/>
            <person name="Turnbaugh P.J."/>
        </authorList>
    </citation>
    <scope>NUCLEOTIDE SEQUENCE [LARGE SCALE GENOMIC DNA]</scope>
    <source>
        <strain evidence="1 2">B33</strain>
    </source>
</reference>
<dbReference type="RefSeq" id="WP_176350507.1">
    <property type="nucleotide sequence ID" value="NZ_JABWDJ010000031.1"/>
</dbReference>
<reference evidence="1 2" key="1">
    <citation type="submission" date="2020-04" db="EMBL/GenBank/DDBJ databases">
        <authorList>
            <person name="Pieper L."/>
        </authorList>
    </citation>
    <scope>NUCLEOTIDE SEQUENCE [LARGE SCALE GENOMIC DNA]</scope>
    <source>
        <strain evidence="1 2">B33</strain>
    </source>
</reference>
<dbReference type="AlphaFoldDB" id="A0A7Y6PDE1"/>
<gene>
    <name evidence="1" type="ORF">HUV05_09695</name>
</gene>
<dbReference type="Proteomes" id="UP000524321">
    <property type="component" value="Unassembled WGS sequence"/>
</dbReference>
<organism evidence="1 2">
    <name type="scientific">Phocaeicola vulgatus</name>
    <name type="common">Bacteroides vulgatus</name>
    <dbReference type="NCBI Taxonomy" id="821"/>
    <lineage>
        <taxon>Bacteria</taxon>
        <taxon>Pseudomonadati</taxon>
        <taxon>Bacteroidota</taxon>
        <taxon>Bacteroidia</taxon>
        <taxon>Bacteroidales</taxon>
        <taxon>Bacteroidaceae</taxon>
        <taxon>Phocaeicola</taxon>
    </lineage>
</organism>
<dbReference type="Pfam" id="PF05069">
    <property type="entry name" value="Phage_tail_S"/>
    <property type="match status" value="1"/>
</dbReference>
<proteinExistence type="predicted"/>
<dbReference type="EMBL" id="JABWDJ010000031">
    <property type="protein sequence ID" value="NVB73788.1"/>
    <property type="molecule type" value="Genomic_DNA"/>
</dbReference>
<evidence type="ECO:0000313" key="1">
    <source>
        <dbReference type="EMBL" id="NVB73788.1"/>
    </source>
</evidence>
<evidence type="ECO:0000313" key="2">
    <source>
        <dbReference type="Proteomes" id="UP000524321"/>
    </source>
</evidence>
<protein>
    <submittedName>
        <fullName evidence="1">Phage virion morphogenesis protein</fullName>
    </submittedName>
</protein>
<accession>A0A7Y6PDE1</accession>
<dbReference type="InterPro" id="IPR006522">
    <property type="entry name" value="Phage_virion_morphogenesis"/>
</dbReference>
<comment type="caution">
    <text evidence="1">The sequence shown here is derived from an EMBL/GenBank/DDBJ whole genome shotgun (WGS) entry which is preliminary data.</text>
</comment>
<sequence length="205" mass="23990">MNVNDAVRELRRKEKEIRKAFSRTLPRRIGAKAVNLVNRNFREGGFYDGGLHPWKRTRRQDSAKGAAGEYGPLLSRRNRLSRSSEYKAEPYKVTIRNAVEYAGIHNYGGRMTTHPRVTAKMRKMAWRMYFKEAGITRRMGKKTRRQKAEAAPPEALKWKGMALTRKQRLDVKADMPRRQFIGPSRELREMTRKETEKEITNILLK</sequence>
<name>A0A7Y6PDE1_PHOVU</name>